<dbReference type="EMBL" id="BJLY01000002">
    <property type="protein sequence ID" value="GEB03769.1"/>
    <property type="molecule type" value="Genomic_DNA"/>
</dbReference>
<keyword evidence="2" id="KW-1185">Reference proteome</keyword>
<name>A0A4Y3MBR0_9PROT</name>
<accession>A0A4Y3MBR0</accession>
<protein>
    <submittedName>
        <fullName evidence="1">Uncharacterized protein</fullName>
    </submittedName>
</protein>
<dbReference type="AlphaFoldDB" id="A0A4Y3MBR0"/>
<evidence type="ECO:0000313" key="1">
    <source>
        <dbReference type="EMBL" id="GEB03769.1"/>
    </source>
</evidence>
<dbReference type="Proteomes" id="UP000320772">
    <property type="component" value="Unassembled WGS sequence"/>
</dbReference>
<dbReference type="STRING" id="586239.AD943_09570"/>
<evidence type="ECO:0000313" key="2">
    <source>
        <dbReference type="Proteomes" id="UP000320772"/>
    </source>
</evidence>
<reference evidence="1 2" key="1">
    <citation type="submission" date="2019-06" db="EMBL/GenBank/DDBJ databases">
        <title>Whole genome shotgun sequence of Gluconobacter roseus NBRC 3990.</title>
        <authorList>
            <person name="Hosoyama A."/>
            <person name="Uohara A."/>
            <person name="Ohji S."/>
            <person name="Ichikawa N."/>
        </authorList>
    </citation>
    <scope>NUCLEOTIDE SEQUENCE [LARGE SCALE GENOMIC DNA]</scope>
    <source>
        <strain evidence="1 2">NBRC 3990</strain>
    </source>
</reference>
<sequence>MSFALAGFRAHPADTTARWAMMNLLPPNTLTYRMQNGQPVLLYADPIACGCVYMGDKTAYAAYKASHPIDVAQEQRMTAEINQHPGWDWSVWDSTADVDVVNGLRPGPSHVFY</sequence>
<proteinExistence type="predicted"/>
<comment type="caution">
    <text evidence="1">The sequence shown here is derived from an EMBL/GenBank/DDBJ whole genome shotgun (WGS) entry which is preliminary data.</text>
</comment>
<organism evidence="1 2">
    <name type="scientific">Gluconobacter roseus NBRC 3990</name>
    <dbReference type="NCBI Taxonomy" id="1307950"/>
    <lineage>
        <taxon>Bacteria</taxon>
        <taxon>Pseudomonadati</taxon>
        <taxon>Pseudomonadota</taxon>
        <taxon>Alphaproteobacteria</taxon>
        <taxon>Acetobacterales</taxon>
        <taxon>Acetobacteraceae</taxon>
        <taxon>Gluconobacter</taxon>
    </lineage>
</organism>
<gene>
    <name evidence="1" type="ORF">GRO01_13450</name>
</gene>
<dbReference type="RefSeq" id="WP_284358105.1">
    <property type="nucleotide sequence ID" value="NZ_BSNB01000004.1"/>
</dbReference>